<dbReference type="Proteomes" id="UP001225072">
    <property type="component" value="Unassembled WGS sequence"/>
</dbReference>
<dbReference type="EMBL" id="JAUTAL010000001">
    <property type="protein sequence ID" value="MDQ1095351.1"/>
    <property type="molecule type" value="Genomic_DNA"/>
</dbReference>
<comment type="caution">
    <text evidence="1">The sequence shown here is derived from an EMBL/GenBank/DDBJ whole genome shotgun (WGS) entry which is preliminary data.</text>
</comment>
<organism evidence="1 2">
    <name type="scientific">Chryseobacterium camelliae</name>
    <dbReference type="NCBI Taxonomy" id="1265445"/>
    <lineage>
        <taxon>Bacteria</taxon>
        <taxon>Pseudomonadati</taxon>
        <taxon>Bacteroidota</taxon>
        <taxon>Flavobacteriia</taxon>
        <taxon>Flavobacteriales</taxon>
        <taxon>Weeksellaceae</taxon>
        <taxon>Chryseobacterium group</taxon>
        <taxon>Chryseobacterium</taxon>
    </lineage>
</organism>
<accession>A0ABU0TE52</accession>
<sequence length="47" mass="5391">MSNRKNIQAEYFQQTFDISNNLICVLDNQFKIKDANLVMAGISSDHD</sequence>
<evidence type="ECO:0008006" key="3">
    <source>
        <dbReference type="Google" id="ProtNLM"/>
    </source>
</evidence>
<name>A0ABU0TE52_9FLAO</name>
<dbReference type="RefSeq" id="WP_307446028.1">
    <property type="nucleotide sequence ID" value="NZ_JAUTAL010000001.1"/>
</dbReference>
<evidence type="ECO:0000313" key="1">
    <source>
        <dbReference type="EMBL" id="MDQ1095351.1"/>
    </source>
</evidence>
<proteinExistence type="predicted"/>
<evidence type="ECO:0000313" key="2">
    <source>
        <dbReference type="Proteomes" id="UP001225072"/>
    </source>
</evidence>
<gene>
    <name evidence="1" type="ORF">QE404_000498</name>
</gene>
<keyword evidence="2" id="KW-1185">Reference proteome</keyword>
<reference evidence="1 2" key="1">
    <citation type="submission" date="2023-07" db="EMBL/GenBank/DDBJ databases">
        <title>Functional and genomic diversity of the sorghum phyllosphere microbiome.</title>
        <authorList>
            <person name="Shade A."/>
        </authorList>
    </citation>
    <scope>NUCLEOTIDE SEQUENCE [LARGE SCALE GENOMIC DNA]</scope>
    <source>
        <strain evidence="1 2">SORGH_AS_1064</strain>
    </source>
</reference>
<protein>
    <recommendedName>
        <fullName evidence="3">PAS domain-containing protein</fullName>
    </recommendedName>
</protein>